<proteinExistence type="predicted"/>
<sequence>MLQNEKKDDVGHSMSCIGKKRRERRARVDRWVPTHRDAPRAARYTQCVFWLGKDADSSAQYMGGRLESYRKLQTAVGLQPTYKAQNITQLVAGQKNLSEDDGGGSTSDTYYSELYEETSKECERLNQTTVYNRTLFFDQKLSDATRIIDDWETRHQALTDDYEREKKKCDVFRNELKSCRSVNGKLEAEIETLKDKLGKQEEENRTAKTNLKKTTSERDSLKKRLGSCFYHPLTHAELTEGHPDAQKHVVTTKKPQNLLREISAQNTQAKSDRTPTTLASMIDLTDSLNSIIKDLRIQLDATKTELEAENITYRAQGKELRETQDLLTTCRELLETERQTCASCHIGGYLPINFTTNYRTVLSDSMDGSIISARNRMSRDPSWSEDSTLPQQGPIASDSRTIPCPIDQSCQQNEIIPTILPSVSTFSSVYTSSIVSSLVPRTDCSIQTDDLTNRRHVSSCASQTDDIIFTPSSTSTMYLLHKINTVALLLKSGRAIKTVDSLWKARHRDPKRTVFGLVFLLWIAGLMLFAQSQTQRPKAEVKAADIRDTRPLFSLFQTRGLHGDWY</sequence>
<gene>
    <name evidence="1" type="ORF">BV25DRAFT_1843551</name>
</gene>
<evidence type="ECO:0000313" key="1">
    <source>
        <dbReference type="EMBL" id="KAI0054590.1"/>
    </source>
</evidence>
<dbReference type="Proteomes" id="UP000814140">
    <property type="component" value="Unassembled WGS sequence"/>
</dbReference>
<reference evidence="1" key="1">
    <citation type="submission" date="2021-03" db="EMBL/GenBank/DDBJ databases">
        <authorList>
            <consortium name="DOE Joint Genome Institute"/>
            <person name="Ahrendt S."/>
            <person name="Looney B.P."/>
            <person name="Miyauchi S."/>
            <person name="Morin E."/>
            <person name="Drula E."/>
            <person name="Courty P.E."/>
            <person name="Chicoki N."/>
            <person name="Fauchery L."/>
            <person name="Kohler A."/>
            <person name="Kuo A."/>
            <person name="Labutti K."/>
            <person name="Pangilinan J."/>
            <person name="Lipzen A."/>
            <person name="Riley R."/>
            <person name="Andreopoulos W."/>
            <person name="He G."/>
            <person name="Johnson J."/>
            <person name="Barry K.W."/>
            <person name="Grigoriev I.V."/>
            <person name="Nagy L."/>
            <person name="Hibbett D."/>
            <person name="Henrissat B."/>
            <person name="Matheny P.B."/>
            <person name="Labbe J."/>
            <person name="Martin F."/>
        </authorList>
    </citation>
    <scope>NUCLEOTIDE SEQUENCE</scope>
    <source>
        <strain evidence="1">HHB10654</strain>
    </source>
</reference>
<dbReference type="EMBL" id="MU277385">
    <property type="protein sequence ID" value="KAI0054590.1"/>
    <property type="molecule type" value="Genomic_DNA"/>
</dbReference>
<evidence type="ECO:0000313" key="2">
    <source>
        <dbReference type="Proteomes" id="UP000814140"/>
    </source>
</evidence>
<accession>A0ACB8SDS2</accession>
<reference evidence="1" key="2">
    <citation type="journal article" date="2022" name="New Phytol.">
        <title>Evolutionary transition to the ectomycorrhizal habit in the genomes of a hyperdiverse lineage of mushroom-forming fungi.</title>
        <authorList>
            <person name="Looney B."/>
            <person name="Miyauchi S."/>
            <person name="Morin E."/>
            <person name="Drula E."/>
            <person name="Courty P.E."/>
            <person name="Kohler A."/>
            <person name="Kuo A."/>
            <person name="LaButti K."/>
            <person name="Pangilinan J."/>
            <person name="Lipzen A."/>
            <person name="Riley R."/>
            <person name="Andreopoulos W."/>
            <person name="He G."/>
            <person name="Johnson J."/>
            <person name="Nolan M."/>
            <person name="Tritt A."/>
            <person name="Barry K.W."/>
            <person name="Grigoriev I.V."/>
            <person name="Nagy L.G."/>
            <person name="Hibbett D."/>
            <person name="Henrissat B."/>
            <person name="Matheny P.B."/>
            <person name="Labbe J."/>
            <person name="Martin F.M."/>
        </authorList>
    </citation>
    <scope>NUCLEOTIDE SEQUENCE</scope>
    <source>
        <strain evidence="1">HHB10654</strain>
    </source>
</reference>
<keyword evidence="2" id="KW-1185">Reference proteome</keyword>
<name>A0ACB8SDS2_9AGAM</name>
<protein>
    <submittedName>
        <fullName evidence="1">Uncharacterized protein</fullName>
    </submittedName>
</protein>
<organism evidence="1 2">
    <name type="scientific">Artomyces pyxidatus</name>
    <dbReference type="NCBI Taxonomy" id="48021"/>
    <lineage>
        <taxon>Eukaryota</taxon>
        <taxon>Fungi</taxon>
        <taxon>Dikarya</taxon>
        <taxon>Basidiomycota</taxon>
        <taxon>Agaricomycotina</taxon>
        <taxon>Agaricomycetes</taxon>
        <taxon>Russulales</taxon>
        <taxon>Auriscalpiaceae</taxon>
        <taxon>Artomyces</taxon>
    </lineage>
</organism>
<comment type="caution">
    <text evidence="1">The sequence shown here is derived from an EMBL/GenBank/DDBJ whole genome shotgun (WGS) entry which is preliminary data.</text>
</comment>